<evidence type="ECO:0000259" key="3">
    <source>
        <dbReference type="PROSITE" id="PS01124"/>
    </source>
</evidence>
<reference evidence="4 5" key="1">
    <citation type="submission" date="2019-12" db="EMBL/GenBank/DDBJ databases">
        <title>Hymenobacter sp. HMF4947 Genome sequencing and assembly.</title>
        <authorList>
            <person name="Kang H."/>
            <person name="Cha I."/>
            <person name="Kim H."/>
            <person name="Joh K."/>
        </authorList>
    </citation>
    <scope>NUCLEOTIDE SEQUENCE [LARGE SCALE GENOMIC DNA]</scope>
    <source>
        <strain evidence="4 5">HMF4947</strain>
    </source>
</reference>
<dbReference type="SUPFAM" id="SSF46689">
    <property type="entry name" value="Homeodomain-like"/>
    <property type="match status" value="1"/>
</dbReference>
<dbReference type="Gene3D" id="1.10.10.60">
    <property type="entry name" value="Homeodomain-like"/>
    <property type="match status" value="1"/>
</dbReference>
<organism evidence="4 5">
    <name type="scientific">Hymenobacter ginkgonis</name>
    <dbReference type="NCBI Taxonomy" id="2682976"/>
    <lineage>
        <taxon>Bacteria</taxon>
        <taxon>Pseudomonadati</taxon>
        <taxon>Bacteroidota</taxon>
        <taxon>Cytophagia</taxon>
        <taxon>Cytophagales</taxon>
        <taxon>Hymenobacteraceae</taxon>
        <taxon>Hymenobacter</taxon>
    </lineage>
</organism>
<dbReference type="InterPro" id="IPR018060">
    <property type="entry name" value="HTH_AraC"/>
</dbReference>
<gene>
    <name evidence="4" type="ORF">GO988_13925</name>
</gene>
<evidence type="ECO:0000313" key="5">
    <source>
        <dbReference type="Proteomes" id="UP000441336"/>
    </source>
</evidence>
<dbReference type="GO" id="GO:0003700">
    <property type="term" value="F:DNA-binding transcription factor activity"/>
    <property type="evidence" value="ECO:0007669"/>
    <property type="project" value="InterPro"/>
</dbReference>
<accession>A0A7K1TGC7</accession>
<evidence type="ECO:0000256" key="1">
    <source>
        <dbReference type="ARBA" id="ARBA00023015"/>
    </source>
</evidence>
<proteinExistence type="predicted"/>
<dbReference type="GO" id="GO:0043565">
    <property type="term" value="F:sequence-specific DNA binding"/>
    <property type="evidence" value="ECO:0007669"/>
    <property type="project" value="InterPro"/>
</dbReference>
<keyword evidence="2" id="KW-0804">Transcription</keyword>
<keyword evidence="1" id="KW-0805">Transcription regulation</keyword>
<evidence type="ECO:0000313" key="4">
    <source>
        <dbReference type="EMBL" id="MVN77429.1"/>
    </source>
</evidence>
<dbReference type="EMBL" id="WQKZ01000003">
    <property type="protein sequence ID" value="MVN77429.1"/>
    <property type="molecule type" value="Genomic_DNA"/>
</dbReference>
<dbReference type="Proteomes" id="UP000441336">
    <property type="component" value="Unassembled WGS sequence"/>
</dbReference>
<name>A0A7K1TGC7_9BACT</name>
<evidence type="ECO:0000256" key="2">
    <source>
        <dbReference type="ARBA" id="ARBA00023163"/>
    </source>
</evidence>
<dbReference type="InterPro" id="IPR009057">
    <property type="entry name" value="Homeodomain-like_sf"/>
</dbReference>
<dbReference type="AlphaFoldDB" id="A0A7K1TGC7"/>
<keyword evidence="5" id="KW-1185">Reference proteome</keyword>
<dbReference type="Pfam" id="PF12833">
    <property type="entry name" value="HTH_18"/>
    <property type="match status" value="1"/>
</dbReference>
<dbReference type="PROSITE" id="PS01124">
    <property type="entry name" value="HTH_ARAC_FAMILY_2"/>
    <property type="match status" value="1"/>
</dbReference>
<protein>
    <submittedName>
        <fullName evidence="4">Helix-turn-helix domain-containing protein</fullName>
    </submittedName>
</protein>
<sequence>MLLDPRNTLTDVYFRTGFQDRSHFIRIVKKHTGRTPGELKRLLLALLS</sequence>
<comment type="caution">
    <text evidence="4">The sequence shown here is derived from an EMBL/GenBank/DDBJ whole genome shotgun (WGS) entry which is preliminary data.</text>
</comment>
<feature type="domain" description="HTH araC/xylS-type" evidence="3">
    <location>
        <begin position="1"/>
        <end position="42"/>
    </location>
</feature>